<evidence type="ECO:0000313" key="3">
    <source>
        <dbReference type="EMBL" id="QJR16508.1"/>
    </source>
</evidence>
<dbReference type="InterPro" id="IPR006094">
    <property type="entry name" value="Oxid_FAD_bind_N"/>
</dbReference>
<dbReference type="EMBL" id="CP053073">
    <property type="protein sequence ID" value="QJR16508.1"/>
    <property type="molecule type" value="Genomic_DNA"/>
</dbReference>
<dbReference type="GO" id="GO:0071949">
    <property type="term" value="F:FAD binding"/>
    <property type="evidence" value="ECO:0007669"/>
    <property type="project" value="InterPro"/>
</dbReference>
<evidence type="ECO:0000256" key="1">
    <source>
        <dbReference type="ARBA" id="ARBA00022827"/>
    </source>
</evidence>
<keyword evidence="4" id="KW-1185">Reference proteome</keyword>
<sequence length="443" mass="47730">MASPTRVEAIASFDGGMRIESAVARPDRYRFFDQLAGEGHFISRGGGYSYAAASFGAGATSIDHRSFNRILGFDTATGHVHVEAGLTLGDLFAFLRSRGWYLPTQPGFPAITVGGCIAAECHGKNQLRDGCFSAQVASLELFHPAHGTMTLSRTQNAALFELTCGGFGLTGCILSATLIARPIEGSQVEVRTEAVDDARALPAVLRRHAESADFAYSWHDFNTSAPGPGFVMSGTRAGAPDKAASTPRASDLRWDTRSAFPVAGWNGPTASLATALYRHLSLRERSPRSVPLFDAMFPLATKGAAYFKLFGARGFCEFQAVIPESAFAPFCDAVWSRVRSKPIPITLASAKLFGGDQRFLRFAGSGVNFALDFPRTEAAPAFLEFLDGLTLEMGLVPNAIKDSRLPAAVARRAFPGYDAFAEQLRAFDPKRTFRSEMSERLGL</sequence>
<dbReference type="AlphaFoldDB" id="A0A6M4HCP7"/>
<dbReference type="InterPro" id="IPR016166">
    <property type="entry name" value="FAD-bd_PCMH"/>
</dbReference>
<dbReference type="RefSeq" id="WP_171164674.1">
    <property type="nucleotide sequence ID" value="NZ_CP053073.1"/>
</dbReference>
<keyword evidence="1" id="KW-0285">Flavoprotein</keyword>
<reference evidence="3 4" key="1">
    <citation type="submission" date="2020-04" db="EMBL/GenBank/DDBJ databases">
        <title>Usitatibacter rugosus gen. nov., sp. nov. and Usitatibacter palustris sp. nov., novel members of Usitatibacteraceae fam. nov. within the order Nitrosomonadales isolated from soil.</title>
        <authorList>
            <person name="Huber K.J."/>
            <person name="Neumann-Schaal M."/>
            <person name="Geppert A."/>
            <person name="Luckner M."/>
            <person name="Wanner G."/>
            <person name="Overmann J."/>
        </authorList>
    </citation>
    <scope>NUCLEOTIDE SEQUENCE [LARGE SCALE GENOMIC DNA]</scope>
    <source>
        <strain evidence="3 4">Swamp67</strain>
    </source>
</reference>
<dbReference type="PROSITE" id="PS51387">
    <property type="entry name" value="FAD_PCMH"/>
    <property type="match status" value="1"/>
</dbReference>
<dbReference type="Pfam" id="PF01565">
    <property type="entry name" value="FAD_binding_4"/>
    <property type="match status" value="1"/>
</dbReference>
<protein>
    <submittedName>
        <fullName evidence="3">Decaprenylphosphoryl-beta-D-ribose oxidase</fullName>
        <ecNumber evidence="3">1.1.98.3</ecNumber>
    </submittedName>
</protein>
<dbReference type="GO" id="GO:0016899">
    <property type="term" value="F:oxidoreductase activity, acting on the CH-OH group of donors, oxygen as acceptor"/>
    <property type="evidence" value="ECO:0007669"/>
    <property type="project" value="InterPro"/>
</dbReference>
<evidence type="ECO:0000313" key="4">
    <source>
        <dbReference type="Proteomes" id="UP000503096"/>
    </source>
</evidence>
<dbReference type="Proteomes" id="UP000503096">
    <property type="component" value="Chromosome"/>
</dbReference>
<evidence type="ECO:0000259" key="2">
    <source>
        <dbReference type="PROSITE" id="PS51387"/>
    </source>
</evidence>
<dbReference type="Gene3D" id="3.30.465.10">
    <property type="match status" value="1"/>
</dbReference>
<proteinExistence type="predicted"/>
<dbReference type="EC" id="1.1.98.3" evidence="3"/>
<keyword evidence="3" id="KW-0560">Oxidoreductase</keyword>
<feature type="domain" description="FAD-binding PCMH-type" evidence="2">
    <location>
        <begin position="5"/>
        <end position="183"/>
    </location>
</feature>
<dbReference type="SUPFAM" id="SSF56176">
    <property type="entry name" value="FAD-binding/transporter-associated domain-like"/>
    <property type="match status" value="1"/>
</dbReference>
<organism evidence="3 4">
    <name type="scientific">Usitatibacter palustris</name>
    <dbReference type="NCBI Taxonomy" id="2732487"/>
    <lineage>
        <taxon>Bacteria</taxon>
        <taxon>Pseudomonadati</taxon>
        <taxon>Pseudomonadota</taxon>
        <taxon>Betaproteobacteria</taxon>
        <taxon>Nitrosomonadales</taxon>
        <taxon>Usitatibacteraceae</taxon>
        <taxon>Usitatibacter</taxon>
    </lineage>
</organism>
<dbReference type="PANTHER" id="PTHR43762">
    <property type="entry name" value="L-GULONOLACTONE OXIDASE"/>
    <property type="match status" value="1"/>
</dbReference>
<gene>
    <name evidence="3" type="primary">dprE1</name>
    <name evidence="3" type="ORF">DSM104440_03343</name>
</gene>
<dbReference type="InParanoid" id="A0A6M4HCP7"/>
<dbReference type="InterPro" id="IPR010031">
    <property type="entry name" value="FAD_lactone_oxidase-like"/>
</dbReference>
<accession>A0A6M4HCP7</accession>
<dbReference type="KEGG" id="upl:DSM104440_03343"/>
<dbReference type="PANTHER" id="PTHR43762:SF1">
    <property type="entry name" value="D-ARABINONO-1,4-LACTONE OXIDASE"/>
    <property type="match status" value="1"/>
</dbReference>
<dbReference type="InterPro" id="IPR016169">
    <property type="entry name" value="FAD-bd_PCMH_sub2"/>
</dbReference>
<name>A0A6M4HCP7_9PROT</name>
<dbReference type="InterPro" id="IPR036318">
    <property type="entry name" value="FAD-bd_PCMH-like_sf"/>
</dbReference>
<keyword evidence="1" id="KW-0274">FAD</keyword>